<accession>A0A2X5NFZ8</accession>
<reference evidence="2 3" key="1">
    <citation type="submission" date="2018-06" db="EMBL/GenBank/DDBJ databases">
        <authorList>
            <consortium name="Pathogen Informatics"/>
            <person name="Doyle S."/>
        </authorList>
    </citation>
    <scope>NUCLEOTIDE SEQUENCE [LARGE SCALE GENOMIC DNA]</scope>
    <source>
        <strain evidence="2 3">NCTC11468</strain>
    </source>
</reference>
<gene>
    <name evidence="2" type="ORF">NCTC11468_00274</name>
</gene>
<protein>
    <submittedName>
        <fullName evidence="2">Uncharacterized protein</fullName>
    </submittedName>
</protein>
<evidence type="ECO:0000256" key="1">
    <source>
        <dbReference type="SAM" id="Phobius"/>
    </source>
</evidence>
<sequence>MTSKKGFRYRVKRCFLLTVSGIIAMMIAVILIFSVVPVPFSAVMAERQVGAFVSGIRPIVPVPIGSVCRRFPPGCRWQ</sequence>
<dbReference type="EMBL" id="LS483499">
    <property type="protein sequence ID" value="SQK72027.1"/>
    <property type="molecule type" value="Genomic_DNA"/>
</dbReference>
<keyword evidence="1" id="KW-0472">Membrane</keyword>
<keyword evidence="1" id="KW-1133">Transmembrane helix</keyword>
<feature type="transmembrane region" description="Helical" evidence="1">
    <location>
        <begin position="14"/>
        <end position="36"/>
    </location>
</feature>
<proteinExistence type="predicted"/>
<name>A0A2X5NFZ8_9GAMM</name>
<evidence type="ECO:0000313" key="2">
    <source>
        <dbReference type="EMBL" id="SQK72027.1"/>
    </source>
</evidence>
<dbReference type="Proteomes" id="UP000248758">
    <property type="component" value="Chromosome 1"/>
</dbReference>
<keyword evidence="1" id="KW-0812">Transmembrane</keyword>
<dbReference type="AlphaFoldDB" id="A0A2X5NFZ8"/>
<organism evidence="2 3">
    <name type="scientific">Tatumella ptyseos</name>
    <dbReference type="NCBI Taxonomy" id="82987"/>
    <lineage>
        <taxon>Bacteria</taxon>
        <taxon>Pseudomonadati</taxon>
        <taxon>Pseudomonadota</taxon>
        <taxon>Gammaproteobacteria</taxon>
        <taxon>Enterobacterales</taxon>
        <taxon>Erwiniaceae</taxon>
        <taxon>Tatumella</taxon>
    </lineage>
</organism>
<evidence type="ECO:0000313" key="3">
    <source>
        <dbReference type="Proteomes" id="UP000248758"/>
    </source>
</evidence>
<dbReference type="KEGG" id="tpty:NCTC11468_00274"/>